<accession>A0AAQ3WQU5</accession>
<organism evidence="2 3">
    <name type="scientific">Paspalum notatum var. saurae</name>
    <dbReference type="NCBI Taxonomy" id="547442"/>
    <lineage>
        <taxon>Eukaryota</taxon>
        <taxon>Viridiplantae</taxon>
        <taxon>Streptophyta</taxon>
        <taxon>Embryophyta</taxon>
        <taxon>Tracheophyta</taxon>
        <taxon>Spermatophyta</taxon>
        <taxon>Magnoliopsida</taxon>
        <taxon>Liliopsida</taxon>
        <taxon>Poales</taxon>
        <taxon>Poaceae</taxon>
        <taxon>PACMAD clade</taxon>
        <taxon>Panicoideae</taxon>
        <taxon>Andropogonodae</taxon>
        <taxon>Paspaleae</taxon>
        <taxon>Paspalinae</taxon>
        <taxon>Paspalum</taxon>
    </lineage>
</organism>
<dbReference type="Proteomes" id="UP001341281">
    <property type="component" value="Chromosome 04"/>
</dbReference>
<dbReference type="EMBL" id="CP144748">
    <property type="protein sequence ID" value="WVZ70722.1"/>
    <property type="molecule type" value="Genomic_DNA"/>
</dbReference>
<gene>
    <name evidence="2" type="ORF">U9M48_019365</name>
</gene>
<name>A0AAQ3WQU5_PASNO</name>
<feature type="region of interest" description="Disordered" evidence="1">
    <location>
        <begin position="20"/>
        <end position="87"/>
    </location>
</feature>
<sequence>MDAARAPSPSTTRCIVALEEAVGDGDADAGEAEQSGGGQAEQGAATETQTPPSPPAVQGTPPSAGTGGSVRFVTPPPGAEENLDADYDNEPLRFRTVDNIIGDASPLGHAVRNLDGELFMSALAGRSRGGRALAARHGGDGINLGECHLGACGSTGWLQADRTQMGLQGEEE</sequence>
<evidence type="ECO:0000313" key="2">
    <source>
        <dbReference type="EMBL" id="WVZ70722.1"/>
    </source>
</evidence>
<protein>
    <submittedName>
        <fullName evidence="2">Uncharacterized protein</fullName>
    </submittedName>
</protein>
<proteinExistence type="predicted"/>
<dbReference type="AlphaFoldDB" id="A0AAQ3WQU5"/>
<keyword evidence="3" id="KW-1185">Reference proteome</keyword>
<evidence type="ECO:0000256" key="1">
    <source>
        <dbReference type="SAM" id="MobiDB-lite"/>
    </source>
</evidence>
<feature type="compositionally biased region" description="Acidic residues" evidence="1">
    <location>
        <begin position="21"/>
        <end position="31"/>
    </location>
</feature>
<reference evidence="2 3" key="1">
    <citation type="submission" date="2024-02" db="EMBL/GenBank/DDBJ databases">
        <title>High-quality chromosome-scale genome assembly of Pensacola bahiagrass (Paspalum notatum Flugge var. saurae).</title>
        <authorList>
            <person name="Vega J.M."/>
            <person name="Podio M."/>
            <person name="Orjuela J."/>
            <person name="Siena L.A."/>
            <person name="Pessino S.C."/>
            <person name="Combes M.C."/>
            <person name="Mariac C."/>
            <person name="Albertini E."/>
            <person name="Pupilli F."/>
            <person name="Ortiz J.P.A."/>
            <person name="Leblanc O."/>
        </authorList>
    </citation>
    <scope>NUCLEOTIDE SEQUENCE [LARGE SCALE GENOMIC DNA]</scope>
    <source>
        <strain evidence="2">R1</strain>
        <tissue evidence="2">Leaf</tissue>
    </source>
</reference>
<evidence type="ECO:0000313" key="3">
    <source>
        <dbReference type="Proteomes" id="UP001341281"/>
    </source>
</evidence>
<feature type="compositionally biased region" description="Low complexity" evidence="1">
    <location>
        <begin position="41"/>
        <end position="50"/>
    </location>
</feature>